<gene>
    <name evidence="1" type="ORF">LEP1GSC062_0463</name>
</gene>
<evidence type="ECO:0000313" key="2">
    <source>
        <dbReference type="Proteomes" id="UP000018747"/>
    </source>
</evidence>
<dbReference type="RefSeq" id="WP_020983309.1">
    <property type="nucleotide sequence ID" value="NZ_AHMT02000005.1"/>
</dbReference>
<sequence length="56" mass="6685">MRQSISYKIEFYRTVVPTRLSFFEKERIVMGLFFPIRLTMVAAKIRSITNPTNTWV</sequence>
<evidence type="ECO:0000313" key="1">
    <source>
        <dbReference type="EMBL" id="EQA64564.1"/>
    </source>
</evidence>
<protein>
    <submittedName>
        <fullName evidence="1">Uncharacterized protein</fullName>
    </submittedName>
</protein>
<name>V6I9U0_9LEPT</name>
<dbReference type="AlphaFoldDB" id="V6I9U0"/>
<keyword evidence="2" id="KW-1185">Reference proteome</keyword>
<dbReference type="OrthoDB" id="9987643at2"/>
<comment type="caution">
    <text evidence="1">The sequence shown here is derived from an EMBL/GenBank/DDBJ whole genome shotgun (WGS) entry which is preliminary data.</text>
</comment>
<reference evidence="1" key="1">
    <citation type="submission" date="2013-05" db="EMBL/GenBank/DDBJ databases">
        <authorList>
            <person name="Harkins D.M."/>
            <person name="Durkin A.S."/>
            <person name="Brinkac L.M."/>
            <person name="Haft D.H."/>
            <person name="Selengut J.D."/>
            <person name="Sanka R."/>
            <person name="DePew J."/>
            <person name="Purushe J."/>
            <person name="Hartskeerl R.A."/>
            <person name="Ahmed A."/>
            <person name="van der Linden H."/>
            <person name="Goris M.G.A."/>
            <person name="Vinetz J.M."/>
            <person name="Sutton G.G."/>
            <person name="Nierman W.C."/>
            <person name="Fouts D.E."/>
        </authorList>
    </citation>
    <scope>NUCLEOTIDE SEQUENCE [LARGE SCALE GENOMIC DNA]</scope>
    <source>
        <strain evidence="1">L 60</strain>
    </source>
</reference>
<proteinExistence type="predicted"/>
<dbReference type="EMBL" id="AHMT02000005">
    <property type="protein sequence ID" value="EQA64564.1"/>
    <property type="molecule type" value="Genomic_DNA"/>
</dbReference>
<dbReference type="Proteomes" id="UP000018747">
    <property type="component" value="Unassembled WGS sequence"/>
</dbReference>
<accession>V6I9U0</accession>
<organism evidence="1 2">
    <name type="scientific">Leptospira alexanderi serovar Manhao 3 str. L 60</name>
    <dbReference type="NCBI Taxonomy" id="1049759"/>
    <lineage>
        <taxon>Bacteria</taxon>
        <taxon>Pseudomonadati</taxon>
        <taxon>Spirochaetota</taxon>
        <taxon>Spirochaetia</taxon>
        <taxon>Leptospirales</taxon>
        <taxon>Leptospiraceae</taxon>
        <taxon>Leptospira</taxon>
    </lineage>
</organism>